<evidence type="ECO:0000313" key="1">
    <source>
        <dbReference type="Proteomes" id="UP000887561"/>
    </source>
</evidence>
<protein>
    <submittedName>
        <fullName evidence="2">Uncharacterized protein</fullName>
    </submittedName>
</protein>
<sequence>MSSNQLNLSMNQPAMVTIQQQYKGEVSWFINANIAILNAMESYAWRVNMGHLPHSNARLTDVYELVVLASNEDNMDALAHQLNIQHTLPNNKQWKELQPLSKKNELKEDFNDRRRYLLTVFEACLLIVRDTPTFNFSVFNKWIAFVKYTHKLLAKVKTGLEAAMVENQDVEEEEDD</sequence>
<organism evidence="1 2">
    <name type="scientific">Meloidogyne javanica</name>
    <name type="common">Root-knot nematode worm</name>
    <dbReference type="NCBI Taxonomy" id="6303"/>
    <lineage>
        <taxon>Eukaryota</taxon>
        <taxon>Metazoa</taxon>
        <taxon>Ecdysozoa</taxon>
        <taxon>Nematoda</taxon>
        <taxon>Chromadorea</taxon>
        <taxon>Rhabditida</taxon>
        <taxon>Tylenchina</taxon>
        <taxon>Tylenchomorpha</taxon>
        <taxon>Tylenchoidea</taxon>
        <taxon>Meloidogynidae</taxon>
        <taxon>Meloidogyninae</taxon>
        <taxon>Meloidogyne</taxon>
        <taxon>Meloidogyne incognita group</taxon>
    </lineage>
</organism>
<reference evidence="2" key="1">
    <citation type="submission" date="2022-11" db="UniProtKB">
        <authorList>
            <consortium name="WormBaseParasite"/>
        </authorList>
    </citation>
    <scope>IDENTIFICATION</scope>
</reference>
<evidence type="ECO:0000313" key="2">
    <source>
        <dbReference type="WBParaSite" id="scaffold23692_cov285.g20154"/>
    </source>
</evidence>
<keyword evidence="1" id="KW-1185">Reference proteome</keyword>
<dbReference type="WBParaSite" id="scaffold23692_cov285.g20154">
    <property type="protein sequence ID" value="scaffold23692_cov285.g20154"/>
    <property type="gene ID" value="scaffold23692_cov285.g20154"/>
</dbReference>
<accession>A0A915M2V0</accession>
<proteinExistence type="predicted"/>
<dbReference type="AlphaFoldDB" id="A0A915M2V0"/>
<dbReference type="Proteomes" id="UP000887561">
    <property type="component" value="Unplaced"/>
</dbReference>
<name>A0A915M2V0_MELJA</name>